<sequence>MPVGILNVYVQTTAGTKFPSGIPVIEDLLADMILRTDFLLADDIKITFDCGSVQLWPVTSETSAIPLPMPRVHPLLWHYKVHASVVTLIERTLPEPAATPTRGGSIQQRLKSHILKAVADNSAMDHKMAGVNSAREQDQTLGDMLRGVRVITKRLQPIRGRRAFSEARRRYK</sequence>
<organism evidence="1 2">
    <name type="scientific">Hyalomma asiaticum</name>
    <name type="common">Tick</name>
    <dbReference type="NCBI Taxonomy" id="266040"/>
    <lineage>
        <taxon>Eukaryota</taxon>
        <taxon>Metazoa</taxon>
        <taxon>Ecdysozoa</taxon>
        <taxon>Arthropoda</taxon>
        <taxon>Chelicerata</taxon>
        <taxon>Arachnida</taxon>
        <taxon>Acari</taxon>
        <taxon>Parasitiformes</taxon>
        <taxon>Ixodida</taxon>
        <taxon>Ixodoidea</taxon>
        <taxon>Ixodidae</taxon>
        <taxon>Hyalomminae</taxon>
        <taxon>Hyalomma</taxon>
    </lineage>
</organism>
<proteinExistence type="predicted"/>
<evidence type="ECO:0000313" key="1">
    <source>
        <dbReference type="EMBL" id="KAH6922351.1"/>
    </source>
</evidence>
<dbReference type="Proteomes" id="UP000821845">
    <property type="component" value="Chromosome 9"/>
</dbReference>
<name>A0ACB7RIG8_HYAAI</name>
<keyword evidence="2" id="KW-1185">Reference proteome</keyword>
<gene>
    <name evidence="1" type="ORF">HPB50_013391</name>
</gene>
<evidence type="ECO:0000313" key="2">
    <source>
        <dbReference type="Proteomes" id="UP000821845"/>
    </source>
</evidence>
<dbReference type="EMBL" id="CM023489">
    <property type="protein sequence ID" value="KAH6922351.1"/>
    <property type="molecule type" value="Genomic_DNA"/>
</dbReference>
<comment type="caution">
    <text evidence="1">The sequence shown here is derived from an EMBL/GenBank/DDBJ whole genome shotgun (WGS) entry which is preliminary data.</text>
</comment>
<reference evidence="1" key="1">
    <citation type="submission" date="2020-05" db="EMBL/GenBank/DDBJ databases">
        <title>Large-scale comparative analyses of tick genomes elucidate their genetic diversity and vector capacities.</title>
        <authorList>
            <person name="Jia N."/>
            <person name="Wang J."/>
            <person name="Shi W."/>
            <person name="Du L."/>
            <person name="Sun Y."/>
            <person name="Zhan W."/>
            <person name="Jiang J."/>
            <person name="Wang Q."/>
            <person name="Zhang B."/>
            <person name="Ji P."/>
            <person name="Sakyi L.B."/>
            <person name="Cui X."/>
            <person name="Yuan T."/>
            <person name="Jiang B."/>
            <person name="Yang W."/>
            <person name="Lam T.T.-Y."/>
            <person name="Chang Q."/>
            <person name="Ding S."/>
            <person name="Wang X."/>
            <person name="Zhu J."/>
            <person name="Ruan X."/>
            <person name="Zhao L."/>
            <person name="Wei J."/>
            <person name="Que T."/>
            <person name="Du C."/>
            <person name="Cheng J."/>
            <person name="Dai P."/>
            <person name="Han X."/>
            <person name="Huang E."/>
            <person name="Gao Y."/>
            <person name="Liu J."/>
            <person name="Shao H."/>
            <person name="Ye R."/>
            <person name="Li L."/>
            <person name="Wei W."/>
            <person name="Wang X."/>
            <person name="Wang C."/>
            <person name="Yang T."/>
            <person name="Huo Q."/>
            <person name="Li W."/>
            <person name="Guo W."/>
            <person name="Chen H."/>
            <person name="Zhou L."/>
            <person name="Ni X."/>
            <person name="Tian J."/>
            <person name="Zhou Y."/>
            <person name="Sheng Y."/>
            <person name="Liu T."/>
            <person name="Pan Y."/>
            <person name="Xia L."/>
            <person name="Li J."/>
            <person name="Zhao F."/>
            <person name="Cao W."/>
        </authorList>
    </citation>
    <scope>NUCLEOTIDE SEQUENCE</scope>
    <source>
        <strain evidence="1">Hyas-2018</strain>
    </source>
</reference>
<accession>A0ACB7RIG8</accession>
<protein>
    <submittedName>
        <fullName evidence="1">Uncharacterized protein</fullName>
    </submittedName>
</protein>